<comment type="caution">
    <text evidence="1">The sequence shown here is derived from an EMBL/GenBank/DDBJ whole genome shotgun (WGS) entry which is preliminary data.</text>
</comment>
<keyword evidence="2" id="KW-1185">Reference proteome</keyword>
<dbReference type="Proteomes" id="UP001056778">
    <property type="component" value="Chromosome 3"/>
</dbReference>
<sequence length="955" mass="103855">MAINIFGAWDYVVLVLVLLVSSGIGIYYRLTGGKQKTVQYLERRFGQSTRLAASLCYSLQMVLYMGIVLYAPALALEALTGISRVSAILSTGLVCTFYSTIGGMKAVLMTDVFQSLLMYAAIFSVIICAGIQKGSLSEIWRIAEEGGRTSILNFNPDPTIRHSWFTLVIGGGITFLSLYGVNQTQVQRYLTIRSLKNAQKALWLNLPILSILSFSTSFAGLSIYSRYFDCDPVSAKIIASNDQLMPYFVVDSMGHIPGLSGIFVAGIFSASLSTISAGLNSMAAVTMEDYFKPIYRRCKRKDITEGLNSALTKLFACSYGMACIAIAFLAQYLGGVLQASLTIFGVVGGPLLGVFTLGMFTTFANQRGALTGLIIGLSLALWMAFGGPRPPLPTLPVSTYGCDADLGITQPVNITHSKPNTEYFWLYRVSYLYNGVFGLLSTLIFGTLASFISRKLIDNTNTEDDCIDPNLFVPPLAKKIRNRLEKSMKLVTVSLSRKKICKVARVAASLSYSVQMLLYQGIVLYAPALALEALTGLTKVAAILSVGLVCTFYSTLGGMKAVLITDVFQSLLMYAAVFSIIIYGAIDMGGLDEIWRIAKEGGRIDILNFSPDPTIRHTWFTLIIGGSVTFLSLYGVNQTQVQRYMTMSSLKSAQKSLWLQLPVLSLMSLSTSFAGLTIYARYYKCDPVASGAIDMNDQLMPYFVVDTMGHLSGLTGLFIAGLFSAALSTVSATINSLAAVTIEDYYKPLYKKIYKRDVAESKVSIYSKVIALCYGFVCVATAFVAQNLGGVLQAALTIFGIIGGPLLGLFSLGMFTTRANQKGCVLALAITMALSLWMAFGQPRPPSPTLPVSLEGCTSLNSTKASNFLIPKDADEGDYLWLYTVSYMYNGLFGLLCMLIGGYIFSVIISLFDKENTKDLDANLFFRPFARNQNKSGKQPDQVISSISNPVTLTT</sequence>
<evidence type="ECO:0000313" key="1">
    <source>
        <dbReference type="EMBL" id="KAI4465496.1"/>
    </source>
</evidence>
<accession>A0ACB9TFA6</accession>
<gene>
    <name evidence="1" type="ORF">MML48_3g00005834</name>
</gene>
<name>A0ACB9TFA6_HOLOL</name>
<protein>
    <submittedName>
        <fullName evidence="1">Sodium-coupled monocarboxylate transporter</fullName>
    </submittedName>
</protein>
<evidence type="ECO:0000313" key="2">
    <source>
        <dbReference type="Proteomes" id="UP001056778"/>
    </source>
</evidence>
<organism evidence="1 2">
    <name type="scientific">Holotrichia oblita</name>
    <name type="common">Chafer beetle</name>
    <dbReference type="NCBI Taxonomy" id="644536"/>
    <lineage>
        <taxon>Eukaryota</taxon>
        <taxon>Metazoa</taxon>
        <taxon>Ecdysozoa</taxon>
        <taxon>Arthropoda</taxon>
        <taxon>Hexapoda</taxon>
        <taxon>Insecta</taxon>
        <taxon>Pterygota</taxon>
        <taxon>Neoptera</taxon>
        <taxon>Endopterygota</taxon>
        <taxon>Coleoptera</taxon>
        <taxon>Polyphaga</taxon>
        <taxon>Scarabaeiformia</taxon>
        <taxon>Scarabaeidae</taxon>
        <taxon>Melolonthinae</taxon>
        <taxon>Holotrichia</taxon>
    </lineage>
</organism>
<reference evidence="1" key="1">
    <citation type="submission" date="2022-04" db="EMBL/GenBank/DDBJ databases">
        <title>Chromosome-scale genome assembly of Holotrichia oblita Faldermann.</title>
        <authorList>
            <person name="Rongchong L."/>
        </authorList>
    </citation>
    <scope>NUCLEOTIDE SEQUENCE</scope>
    <source>
        <strain evidence="1">81SQS9</strain>
    </source>
</reference>
<dbReference type="EMBL" id="CM043017">
    <property type="protein sequence ID" value="KAI4465496.1"/>
    <property type="molecule type" value="Genomic_DNA"/>
</dbReference>
<proteinExistence type="predicted"/>